<dbReference type="InterPro" id="IPR050151">
    <property type="entry name" value="Class-I_Pyr_Nuc-Dis_Oxidored"/>
</dbReference>
<evidence type="ECO:0000256" key="2">
    <source>
        <dbReference type="ARBA" id="ARBA00012608"/>
    </source>
</evidence>
<evidence type="ECO:0000313" key="13">
    <source>
        <dbReference type="EMBL" id="MDF9747835.1"/>
    </source>
</evidence>
<comment type="similarity">
    <text evidence="1 10">Belongs to the class-I pyridine nucleotide-disulfide oxidoreductase family.</text>
</comment>
<dbReference type="InterPro" id="IPR016156">
    <property type="entry name" value="FAD/NAD-linked_Rdtase_dimer_sf"/>
</dbReference>
<dbReference type="NCBIfam" id="TIGR01350">
    <property type="entry name" value="lipoamide_DH"/>
    <property type="match status" value="1"/>
</dbReference>
<organism evidence="13 14">
    <name type="scientific">Natrinema salsiterrestre</name>
    <dbReference type="NCBI Taxonomy" id="2950540"/>
    <lineage>
        <taxon>Archaea</taxon>
        <taxon>Methanobacteriati</taxon>
        <taxon>Methanobacteriota</taxon>
        <taxon>Stenosarchaea group</taxon>
        <taxon>Halobacteria</taxon>
        <taxon>Halobacteriales</taxon>
        <taxon>Natrialbaceae</taxon>
        <taxon>Natrinema</taxon>
    </lineage>
</organism>
<comment type="caution">
    <text evidence="13">The sequence shown here is derived from an EMBL/GenBank/DDBJ whole genome shotgun (WGS) entry which is preliminary data.</text>
</comment>
<dbReference type="PANTHER" id="PTHR22912">
    <property type="entry name" value="DISULFIDE OXIDOREDUCTASE"/>
    <property type="match status" value="1"/>
</dbReference>
<dbReference type="AlphaFoldDB" id="A0A9Q4L0P4"/>
<dbReference type="SUPFAM" id="SSF55424">
    <property type="entry name" value="FAD/NAD-linked reductases, dimerisation (C-terminal) domain"/>
    <property type="match status" value="1"/>
</dbReference>
<evidence type="ECO:0000313" key="14">
    <source>
        <dbReference type="Proteomes" id="UP001154061"/>
    </source>
</evidence>
<comment type="miscellaneous">
    <text evidence="10">The active site is a redox-active disulfide bond.</text>
</comment>
<evidence type="ECO:0000259" key="11">
    <source>
        <dbReference type="Pfam" id="PF02852"/>
    </source>
</evidence>
<sequence length="467" mass="48934">MAATEILVIGGGPGGYTAAIRAAQRDRDVTLIDRDGIGGTCLNHGCIPSKALLTASDLVTKLDSASQMGIYAEPFVDVGEMVGWKDDVVDQLTGGIETLCKANGVTMREGTARFRTSQTVEIAAADGAREELEFENAVIATGSRPMTVPGFSYDDDPILNSRQALALEAAPRSLTVVGGGYIGMELSTVFAKLGTDVTVVEMEDDVLPGYEPDLTRPVKKRAESVGVDFQCGQAAVEWTREDDGSVTLHTEDTNGDNHETAAERILVAVGREPVSDTLDLEAVGVEPTDGGFLETDDRMRTACDHVFAVGDVAGEPMLAHKAVAEGLVAAEVASGCDAALDQAAIPTAIFVDPEIATVGITESEAREAGHSPIIGEFPFNASGRALTLTETEGFVRVVAEEDTGRLLGAQIVGPEASELIGELGLAVETGLTLEDVAATIHMHPTLSEAVMEACENALGQAIHTLNR</sequence>
<keyword evidence="4 10" id="KW-0274">FAD</keyword>
<dbReference type="Pfam" id="PF02852">
    <property type="entry name" value="Pyr_redox_dim"/>
    <property type="match status" value="1"/>
</dbReference>
<dbReference type="GO" id="GO:0004148">
    <property type="term" value="F:dihydrolipoyl dehydrogenase (NADH) activity"/>
    <property type="evidence" value="ECO:0007669"/>
    <property type="project" value="UniProtKB-EC"/>
</dbReference>
<dbReference type="PRINTS" id="PR00368">
    <property type="entry name" value="FADPNR"/>
</dbReference>
<dbReference type="InterPro" id="IPR023753">
    <property type="entry name" value="FAD/NAD-binding_dom"/>
</dbReference>
<accession>A0A9Q4L0P4</accession>
<comment type="catalytic activity">
    <reaction evidence="9 10">
        <text>N(6)-[(R)-dihydrolipoyl]-L-lysyl-[protein] + NAD(+) = N(6)-[(R)-lipoyl]-L-lysyl-[protein] + NADH + H(+)</text>
        <dbReference type="Rhea" id="RHEA:15045"/>
        <dbReference type="Rhea" id="RHEA-COMP:10474"/>
        <dbReference type="Rhea" id="RHEA-COMP:10475"/>
        <dbReference type="ChEBI" id="CHEBI:15378"/>
        <dbReference type="ChEBI" id="CHEBI:57540"/>
        <dbReference type="ChEBI" id="CHEBI:57945"/>
        <dbReference type="ChEBI" id="CHEBI:83099"/>
        <dbReference type="ChEBI" id="CHEBI:83100"/>
        <dbReference type="EC" id="1.8.1.4"/>
    </reaction>
</comment>
<feature type="domain" description="Pyridine nucleotide-disulphide oxidoreductase dimerisation" evidence="11">
    <location>
        <begin position="345"/>
        <end position="453"/>
    </location>
</feature>
<evidence type="ECO:0000256" key="3">
    <source>
        <dbReference type="ARBA" id="ARBA00022630"/>
    </source>
</evidence>
<feature type="domain" description="FAD/NAD(P)-binding" evidence="12">
    <location>
        <begin position="5"/>
        <end position="326"/>
    </location>
</feature>
<dbReference type="EC" id="1.8.1.4" evidence="2 10"/>
<dbReference type="InterPro" id="IPR012999">
    <property type="entry name" value="Pyr_OxRdtase_I_AS"/>
</dbReference>
<proteinExistence type="inferred from homology"/>
<dbReference type="PIRSF" id="PIRSF000350">
    <property type="entry name" value="Mercury_reductase_MerA"/>
    <property type="match status" value="1"/>
</dbReference>
<evidence type="ECO:0000256" key="4">
    <source>
        <dbReference type="ARBA" id="ARBA00022827"/>
    </source>
</evidence>
<dbReference type="PANTHER" id="PTHR22912:SF160">
    <property type="entry name" value="DIHYDROLIPOYL DEHYDROGENASE"/>
    <property type="match status" value="1"/>
</dbReference>
<dbReference type="PRINTS" id="PR00411">
    <property type="entry name" value="PNDRDTASEI"/>
</dbReference>
<keyword evidence="6 10" id="KW-0520">NAD</keyword>
<keyword evidence="5 10" id="KW-0560">Oxidoreductase</keyword>
<evidence type="ECO:0000256" key="7">
    <source>
        <dbReference type="ARBA" id="ARBA00023157"/>
    </source>
</evidence>
<dbReference type="InterPro" id="IPR036188">
    <property type="entry name" value="FAD/NAD-bd_sf"/>
</dbReference>
<evidence type="ECO:0000256" key="9">
    <source>
        <dbReference type="ARBA" id="ARBA00049187"/>
    </source>
</evidence>
<evidence type="ECO:0000256" key="10">
    <source>
        <dbReference type="RuleBase" id="RU003692"/>
    </source>
</evidence>
<dbReference type="Proteomes" id="UP001154061">
    <property type="component" value="Unassembled WGS sequence"/>
</dbReference>
<dbReference type="GO" id="GO:0006103">
    <property type="term" value="P:2-oxoglutarate metabolic process"/>
    <property type="evidence" value="ECO:0007669"/>
    <property type="project" value="TreeGrafter"/>
</dbReference>
<dbReference type="GO" id="GO:0050660">
    <property type="term" value="F:flavin adenine dinucleotide binding"/>
    <property type="evidence" value="ECO:0007669"/>
    <property type="project" value="InterPro"/>
</dbReference>
<comment type="cofactor">
    <cofactor evidence="10">
        <name>FAD</name>
        <dbReference type="ChEBI" id="CHEBI:57692"/>
    </cofactor>
    <text evidence="10">Binds 1 FAD per subunit.</text>
</comment>
<name>A0A9Q4L0P4_9EURY</name>
<dbReference type="FunFam" id="3.30.390.30:FF:000001">
    <property type="entry name" value="Dihydrolipoyl dehydrogenase"/>
    <property type="match status" value="1"/>
</dbReference>
<evidence type="ECO:0000256" key="8">
    <source>
        <dbReference type="ARBA" id="ARBA00023284"/>
    </source>
</evidence>
<dbReference type="PROSITE" id="PS00076">
    <property type="entry name" value="PYRIDINE_REDOX_1"/>
    <property type="match status" value="1"/>
</dbReference>
<dbReference type="EMBL" id="JAMQOT010000009">
    <property type="protein sequence ID" value="MDF9747835.1"/>
    <property type="molecule type" value="Genomic_DNA"/>
</dbReference>
<keyword evidence="8 10" id="KW-0676">Redox-active center</keyword>
<dbReference type="Gene3D" id="3.50.50.60">
    <property type="entry name" value="FAD/NAD(P)-binding domain"/>
    <property type="match status" value="2"/>
</dbReference>
<keyword evidence="14" id="KW-1185">Reference proteome</keyword>
<reference evidence="13" key="1">
    <citation type="submission" date="2022-06" db="EMBL/GenBank/DDBJ databases">
        <title>Natrinema sp. a new haloarchaeum isolate from saline soil.</title>
        <authorList>
            <person name="Strakova D."/>
            <person name="Galisteo C."/>
            <person name="Sanchez-Porro C."/>
            <person name="Ventosa A."/>
        </authorList>
    </citation>
    <scope>NUCLEOTIDE SEQUENCE</scope>
    <source>
        <strain evidence="13">S1CR25-10</strain>
    </source>
</reference>
<gene>
    <name evidence="13" type="primary">lpdA</name>
    <name evidence="13" type="ORF">NDI89_19840</name>
</gene>
<dbReference type="SUPFAM" id="SSF51905">
    <property type="entry name" value="FAD/NAD(P)-binding domain"/>
    <property type="match status" value="1"/>
</dbReference>
<keyword evidence="7" id="KW-1015">Disulfide bond</keyword>
<evidence type="ECO:0000259" key="12">
    <source>
        <dbReference type="Pfam" id="PF07992"/>
    </source>
</evidence>
<protein>
    <recommendedName>
        <fullName evidence="2 10">Dihydrolipoyl dehydrogenase</fullName>
        <ecNumber evidence="2 10">1.8.1.4</ecNumber>
    </recommendedName>
</protein>
<dbReference type="InterPro" id="IPR001100">
    <property type="entry name" value="Pyr_nuc-diS_OxRdtase"/>
</dbReference>
<dbReference type="RefSeq" id="WP_277524208.1">
    <property type="nucleotide sequence ID" value="NZ_JAMQOT010000009.1"/>
</dbReference>
<dbReference type="Gene3D" id="3.30.390.30">
    <property type="match status" value="1"/>
</dbReference>
<dbReference type="Pfam" id="PF07992">
    <property type="entry name" value="Pyr_redox_2"/>
    <property type="match status" value="1"/>
</dbReference>
<evidence type="ECO:0000256" key="1">
    <source>
        <dbReference type="ARBA" id="ARBA00007532"/>
    </source>
</evidence>
<dbReference type="InterPro" id="IPR004099">
    <property type="entry name" value="Pyr_nucl-diS_OxRdtase_dimer"/>
</dbReference>
<evidence type="ECO:0000256" key="6">
    <source>
        <dbReference type="ARBA" id="ARBA00023027"/>
    </source>
</evidence>
<dbReference type="InterPro" id="IPR006258">
    <property type="entry name" value="Lipoamide_DH"/>
</dbReference>
<keyword evidence="3 10" id="KW-0285">Flavoprotein</keyword>
<evidence type="ECO:0000256" key="5">
    <source>
        <dbReference type="ARBA" id="ARBA00023002"/>
    </source>
</evidence>